<evidence type="ECO:0000313" key="2">
    <source>
        <dbReference type="Proteomes" id="UP000315751"/>
    </source>
</evidence>
<dbReference type="EMBL" id="VITR01000025">
    <property type="protein sequence ID" value="TWB34569.1"/>
    <property type="molecule type" value="Genomic_DNA"/>
</dbReference>
<sequence length="62" mass="7077">MRDNTVWLEECLRASRAGRRISISRVEKRQDKAFALSIQARGYEQWPARTILAPCAADKNGD</sequence>
<organism evidence="1 2">
    <name type="scientific">Nitrospirillum amazonense</name>
    <dbReference type="NCBI Taxonomy" id="28077"/>
    <lineage>
        <taxon>Bacteria</taxon>
        <taxon>Pseudomonadati</taxon>
        <taxon>Pseudomonadota</taxon>
        <taxon>Alphaproteobacteria</taxon>
        <taxon>Rhodospirillales</taxon>
        <taxon>Azospirillaceae</taxon>
        <taxon>Nitrospirillum</taxon>
    </lineage>
</organism>
<dbReference type="Proteomes" id="UP000315751">
    <property type="component" value="Unassembled WGS sequence"/>
</dbReference>
<accession>A0A560GLI0</accession>
<reference evidence="1 2" key="1">
    <citation type="submission" date="2019-06" db="EMBL/GenBank/DDBJ databases">
        <title>Genomic Encyclopedia of Type Strains, Phase IV (KMG-V): Genome sequencing to study the core and pangenomes of soil and plant-associated prokaryotes.</title>
        <authorList>
            <person name="Whitman W."/>
        </authorList>
    </citation>
    <scope>NUCLEOTIDE SEQUENCE [LARGE SCALE GENOMIC DNA]</scope>
    <source>
        <strain evidence="1 2">BR 11622</strain>
    </source>
</reference>
<evidence type="ECO:0000313" key="1">
    <source>
        <dbReference type="EMBL" id="TWB34569.1"/>
    </source>
</evidence>
<name>A0A560GLI0_9PROT</name>
<dbReference type="AlphaFoldDB" id="A0A560GLI0"/>
<keyword evidence="2" id="KW-1185">Reference proteome</keyword>
<protein>
    <submittedName>
        <fullName evidence="1">Uncharacterized protein</fullName>
    </submittedName>
</protein>
<proteinExistence type="predicted"/>
<comment type="caution">
    <text evidence="1">The sequence shown here is derived from an EMBL/GenBank/DDBJ whole genome shotgun (WGS) entry which is preliminary data.</text>
</comment>
<gene>
    <name evidence="1" type="ORF">FBZ90_12539</name>
</gene>